<feature type="region of interest" description="Disordered" evidence="7">
    <location>
        <begin position="111"/>
        <end position="575"/>
    </location>
</feature>
<feature type="compositionally biased region" description="Basic and acidic residues" evidence="7">
    <location>
        <begin position="336"/>
        <end position="347"/>
    </location>
</feature>
<dbReference type="Pfam" id="PF03941">
    <property type="entry name" value="INCENP_ARK-bind"/>
    <property type="match status" value="1"/>
</dbReference>
<organism evidence="9 10">
    <name type="scientific">Lunasporangiospora selenospora</name>
    <dbReference type="NCBI Taxonomy" id="979761"/>
    <lineage>
        <taxon>Eukaryota</taxon>
        <taxon>Fungi</taxon>
        <taxon>Fungi incertae sedis</taxon>
        <taxon>Mucoromycota</taxon>
        <taxon>Mortierellomycotina</taxon>
        <taxon>Mortierellomycetes</taxon>
        <taxon>Mortierellales</taxon>
        <taxon>Mortierellaceae</taxon>
        <taxon>Lunasporangiospora</taxon>
    </lineage>
</organism>
<feature type="compositionally biased region" description="Polar residues" evidence="7">
    <location>
        <begin position="315"/>
        <end position="335"/>
    </location>
</feature>
<feature type="region of interest" description="Disordered" evidence="7">
    <location>
        <begin position="599"/>
        <end position="649"/>
    </location>
</feature>
<feature type="compositionally biased region" description="Basic and acidic residues" evidence="7">
    <location>
        <begin position="203"/>
        <end position="215"/>
    </location>
</feature>
<evidence type="ECO:0000256" key="7">
    <source>
        <dbReference type="SAM" id="MobiDB-lite"/>
    </source>
</evidence>
<feature type="compositionally biased region" description="Low complexity" evidence="7">
    <location>
        <begin position="399"/>
        <end position="414"/>
    </location>
</feature>
<comment type="similarity">
    <text evidence="3">Belongs to the INCENP family.</text>
</comment>
<evidence type="ECO:0000313" key="9">
    <source>
        <dbReference type="EMBL" id="KAF9579660.1"/>
    </source>
</evidence>
<feature type="compositionally biased region" description="Polar residues" evidence="7">
    <location>
        <begin position="428"/>
        <end position="443"/>
    </location>
</feature>
<reference evidence="9" key="1">
    <citation type="journal article" date="2020" name="Fungal Divers.">
        <title>Resolving the Mortierellaceae phylogeny through synthesis of multi-gene phylogenetics and phylogenomics.</title>
        <authorList>
            <person name="Vandepol N."/>
            <person name="Liber J."/>
            <person name="Desiro A."/>
            <person name="Na H."/>
            <person name="Kennedy M."/>
            <person name="Barry K."/>
            <person name="Grigoriev I.V."/>
            <person name="Miller A.N."/>
            <person name="O'Donnell K."/>
            <person name="Stajich J.E."/>
            <person name="Bonito G."/>
        </authorList>
    </citation>
    <scope>NUCLEOTIDE SEQUENCE</scope>
    <source>
        <strain evidence="9">KOD1015</strain>
    </source>
</reference>
<keyword evidence="4" id="KW-0963">Cytoplasm</keyword>
<keyword evidence="6" id="KW-0539">Nucleus</keyword>
<comment type="caution">
    <text evidence="9">The sequence shown here is derived from an EMBL/GenBank/DDBJ whole genome shotgun (WGS) entry which is preliminary data.</text>
</comment>
<feature type="compositionally biased region" description="Polar residues" evidence="7">
    <location>
        <begin position="626"/>
        <end position="642"/>
    </location>
</feature>
<feature type="compositionally biased region" description="Basic and acidic residues" evidence="7">
    <location>
        <begin position="387"/>
        <end position="396"/>
    </location>
</feature>
<dbReference type="GO" id="GO:0005634">
    <property type="term" value="C:nucleus"/>
    <property type="evidence" value="ECO:0007669"/>
    <property type="project" value="UniProtKB-SubCell"/>
</dbReference>
<feature type="region of interest" description="Disordered" evidence="7">
    <location>
        <begin position="798"/>
        <end position="837"/>
    </location>
</feature>
<name>A0A9P6FPW2_9FUNG</name>
<feature type="compositionally biased region" description="Polar residues" evidence="7">
    <location>
        <begin position="549"/>
        <end position="560"/>
    </location>
</feature>
<keyword evidence="5" id="KW-0206">Cytoskeleton</keyword>
<feature type="compositionally biased region" description="Basic and acidic residues" evidence="7">
    <location>
        <begin position="415"/>
        <end position="426"/>
    </location>
</feature>
<dbReference type="Proteomes" id="UP000780801">
    <property type="component" value="Unassembled WGS sequence"/>
</dbReference>
<sequence length="972" mass="105656">MTSARHWPVVQRRKLEKLKDERLQEFERTCLESFDWLENYYQGCVYAAQQNRDFHDQPPSRSSYGSPLSTSKLSYTTIHGADENPVTPTRTVYSSQGRDFYTADELSFLGMEAQDSPRKRTPRSKESMGQYRLKSPRIPASMALNQSPRSPFERNHYSHRKSHLRVDASAATRRARRALKALQRESIQPSSRNNASSENQLNRTDKTEQDFKAPSEKTLQSATDPTYVLPPPPPPLTTTSNTDTHMEDPSLTPVKRPRSLVQSSRTLGTHFRSRRTEEAESPGDFEPTPTPVLRARDSMTLISPVSRTPGRHLSRGSTASTSYSEDTRQKSTTPIHSRERTPAVDRVDTEEDPPESKRPRVSSFLDSMAPVRFNSPVPNSAAQSGSHADKAMDPYRIRSSVGSAESKASSQSILSRERVFEAHHLESGATQTPRQTSSGSTAVHRSMTPINGDKLVKSETALSNSPNPLKRSTAAAKVGTDNHEEQTLQALRGSNTRADPANKSLKDTKAMDSKAASSEALTGRAATALDTTSRSSTGYQKRNDEQSIPGDSTESESLQRTRAKLNPGRDNTANITASQSVYAPPKPRVGLTLQEKRTIGQRTKPISASSLQQLSSTQSQMPPSRLTKTISSLSAPGTTSQDYEGRPAQSMATNQKIGTTSLTGDLSTSSVFGLVNRNSTTHGDTIHSGYLGQSSETAATTHQRATLLRGGLSVAKKPSESTLLRTESHGSLSRKPFISTKSAFALKRPARPVLPDGTLTSKVLASVLSASASSSASSSSTSSKPTSILVKMNGSVKSTSSLDTKGVTEARSGSTLVQTRQEPQPSTTSTGHSSKSFVETSLSLSSSLLSSKAQSGSGSGSVHMAPLPDIPSDNEDEDIMGHPSSQDASGPRWASWEEMEQAMHNQVHLNPIDVFGPLPALDIDEIFPVRSKPEPARARSSSAHWGVADRLTTREIIKYNEDMGWGNNDSLI</sequence>
<accession>A0A9P6FPW2</accession>
<gene>
    <name evidence="9" type="ORF">BGW38_003991</name>
</gene>
<feature type="region of interest" description="Disordered" evidence="7">
    <location>
        <begin position="849"/>
        <end position="891"/>
    </location>
</feature>
<dbReference type="AlphaFoldDB" id="A0A9P6FPW2"/>
<evidence type="ECO:0000259" key="8">
    <source>
        <dbReference type="Pfam" id="PF03941"/>
    </source>
</evidence>
<dbReference type="EMBL" id="JAABOA010002593">
    <property type="protein sequence ID" value="KAF9579660.1"/>
    <property type="molecule type" value="Genomic_DNA"/>
</dbReference>
<evidence type="ECO:0000256" key="3">
    <source>
        <dbReference type="ARBA" id="ARBA00010042"/>
    </source>
</evidence>
<feature type="compositionally biased region" description="Polar residues" evidence="7">
    <location>
        <begin position="376"/>
        <end position="386"/>
    </location>
</feature>
<protein>
    <recommendedName>
        <fullName evidence="8">Inner centromere protein ARK-binding domain-containing protein</fullName>
    </recommendedName>
</protein>
<feature type="domain" description="Inner centromere protein ARK-binding" evidence="8">
    <location>
        <begin position="869"/>
        <end position="927"/>
    </location>
</feature>
<feature type="compositionally biased region" description="Low complexity" evidence="7">
    <location>
        <begin position="607"/>
        <end position="620"/>
    </location>
</feature>
<keyword evidence="10" id="KW-1185">Reference proteome</keyword>
<dbReference type="GO" id="GO:0005819">
    <property type="term" value="C:spindle"/>
    <property type="evidence" value="ECO:0007669"/>
    <property type="project" value="UniProtKB-SubCell"/>
</dbReference>
<evidence type="ECO:0000256" key="1">
    <source>
        <dbReference type="ARBA" id="ARBA00004123"/>
    </source>
</evidence>
<proteinExistence type="inferred from homology"/>
<evidence type="ECO:0000256" key="2">
    <source>
        <dbReference type="ARBA" id="ARBA00004186"/>
    </source>
</evidence>
<feature type="compositionally biased region" description="Basic and acidic residues" evidence="7">
    <location>
        <begin position="115"/>
        <end position="126"/>
    </location>
</feature>
<evidence type="ECO:0000256" key="5">
    <source>
        <dbReference type="ARBA" id="ARBA00023212"/>
    </source>
</evidence>
<evidence type="ECO:0000313" key="10">
    <source>
        <dbReference type="Proteomes" id="UP000780801"/>
    </source>
</evidence>
<feature type="compositionally biased region" description="Polar residues" evidence="7">
    <location>
        <begin position="185"/>
        <end position="202"/>
    </location>
</feature>
<dbReference type="InterPro" id="IPR005635">
    <property type="entry name" value="Inner_centromere_prot_ARK-bd"/>
</dbReference>
<comment type="subcellular location">
    <subcellularLocation>
        <location evidence="2">Cytoplasm</location>
        <location evidence="2">Cytoskeleton</location>
        <location evidence="2">Spindle</location>
    </subcellularLocation>
    <subcellularLocation>
        <location evidence="1">Nucleus</location>
    </subcellularLocation>
</comment>
<feature type="compositionally biased region" description="Polar residues" evidence="7">
    <location>
        <begin position="487"/>
        <end position="497"/>
    </location>
</feature>
<dbReference type="OrthoDB" id="6123at2759"/>
<evidence type="ECO:0000256" key="4">
    <source>
        <dbReference type="ARBA" id="ARBA00022490"/>
    </source>
</evidence>
<feature type="compositionally biased region" description="Polar residues" evidence="7">
    <location>
        <begin position="811"/>
        <end position="832"/>
    </location>
</feature>
<evidence type="ECO:0000256" key="6">
    <source>
        <dbReference type="ARBA" id="ARBA00023242"/>
    </source>
</evidence>
<feature type="compositionally biased region" description="Polar residues" evidence="7">
    <location>
        <begin position="529"/>
        <end position="540"/>
    </location>
</feature>